<dbReference type="Gene3D" id="1.20.120.1320">
    <property type="entry name" value="Aspartokinase, catalytic domain"/>
    <property type="match status" value="1"/>
</dbReference>
<dbReference type="Gene3D" id="3.40.1160.10">
    <property type="entry name" value="Acetylglutamate kinase-like"/>
    <property type="match status" value="1"/>
</dbReference>
<comment type="pathway">
    <text evidence="1 10">Amino-acid biosynthesis; L-lysine biosynthesis via DAP pathway; (S)-tetrahydrodipicolinate from L-aspartate: step 1/4.</text>
</comment>
<evidence type="ECO:0000256" key="5">
    <source>
        <dbReference type="ARBA" id="ARBA00022777"/>
    </source>
</evidence>
<dbReference type="PIRSF" id="PIRSF000726">
    <property type="entry name" value="Asp_kin"/>
    <property type="match status" value="1"/>
</dbReference>
<evidence type="ECO:0000313" key="13">
    <source>
        <dbReference type="Proteomes" id="UP000824267"/>
    </source>
</evidence>
<feature type="binding site" evidence="8">
    <location>
        <position position="46"/>
    </location>
    <ligand>
        <name>substrate</name>
    </ligand>
</feature>
<keyword evidence="10" id="KW-0028">Amino-acid biosynthesis</keyword>
<evidence type="ECO:0000313" key="12">
    <source>
        <dbReference type="EMBL" id="HIW88131.1"/>
    </source>
</evidence>
<comment type="catalytic activity">
    <reaction evidence="7 9">
        <text>L-aspartate + ATP = 4-phospho-L-aspartate + ADP</text>
        <dbReference type="Rhea" id="RHEA:23776"/>
        <dbReference type="ChEBI" id="CHEBI:29991"/>
        <dbReference type="ChEBI" id="CHEBI:30616"/>
        <dbReference type="ChEBI" id="CHEBI:57535"/>
        <dbReference type="ChEBI" id="CHEBI:456216"/>
        <dbReference type="EC" id="2.7.2.4"/>
    </reaction>
</comment>
<evidence type="ECO:0000256" key="1">
    <source>
        <dbReference type="ARBA" id="ARBA00004766"/>
    </source>
</evidence>
<evidence type="ECO:0000256" key="9">
    <source>
        <dbReference type="RuleBase" id="RU003448"/>
    </source>
</evidence>
<proteinExistence type="inferred from homology"/>
<evidence type="ECO:0000256" key="8">
    <source>
        <dbReference type="PIRSR" id="PIRSR000726-1"/>
    </source>
</evidence>
<dbReference type="Gene3D" id="3.30.70.260">
    <property type="match status" value="2"/>
</dbReference>
<accession>A0A9D1RH07</accession>
<gene>
    <name evidence="12" type="ORF">IAC47_07695</name>
</gene>
<protein>
    <recommendedName>
        <fullName evidence="9">Aspartokinase</fullName>
        <ecNumber evidence="9">2.7.2.4</ecNumber>
    </recommendedName>
</protein>
<dbReference type="GO" id="GO:0005524">
    <property type="term" value="F:ATP binding"/>
    <property type="evidence" value="ECO:0007669"/>
    <property type="project" value="UniProtKB-KW"/>
</dbReference>
<dbReference type="GO" id="GO:0005829">
    <property type="term" value="C:cytosol"/>
    <property type="evidence" value="ECO:0007669"/>
    <property type="project" value="TreeGrafter"/>
</dbReference>
<dbReference type="PANTHER" id="PTHR21499:SF59">
    <property type="entry name" value="ASPARTOKINASE"/>
    <property type="match status" value="1"/>
</dbReference>
<dbReference type="NCBIfam" id="TIGR00657">
    <property type="entry name" value="asp_kinases"/>
    <property type="match status" value="1"/>
</dbReference>
<dbReference type="Proteomes" id="UP000824267">
    <property type="component" value="Unassembled WGS sequence"/>
</dbReference>
<name>A0A9D1RH07_9BACT</name>
<dbReference type="InterPro" id="IPR045865">
    <property type="entry name" value="ACT-like_dom_sf"/>
</dbReference>
<dbReference type="Pfam" id="PF00696">
    <property type="entry name" value="AA_kinase"/>
    <property type="match status" value="1"/>
</dbReference>
<sequence>MDNVVIEKFGGASINSASAVRNVITILQRPTDRKRVIVVSAMGKTTNALEKVVNMWHKNKRFNYEEFERIKEYHRGIAEELFNQNTLESVLKQLNDIFEQIEERIKTLNPLDYNFLYDNIVSYGERLSSTIVSLYMDYVHMKHRLVEAQNYIKTDNTFRAAQVDWKQTRKSIDKDFNYLFDESDLILTQGFIGSTREGYTTTLGREGSDYSAAIFAYCLDADSLTIWKDVNGLMNADPKRMENTVKLNIVPYKEAIELSYYGASIIHPKTIKPLENKSIPLYVRSFNNPELQGSIICHGEQVVPLVPNYIFKEKQTLLSVSTKDFSFIAEDNISNIFSILSKHGVKVNLIQNSALTFSVCFEHSEFVLQNLIEDLQQFYNVKYNNDLQLITIRHYTEDSIKEATRNSKILIEQKNRVTIQCLIKPETESA</sequence>
<evidence type="ECO:0000259" key="11">
    <source>
        <dbReference type="Pfam" id="PF00696"/>
    </source>
</evidence>
<dbReference type="PANTHER" id="PTHR21499">
    <property type="entry name" value="ASPARTATE KINASE"/>
    <property type="match status" value="1"/>
</dbReference>
<keyword evidence="3 9" id="KW-0808">Transferase</keyword>
<dbReference type="GO" id="GO:0009089">
    <property type="term" value="P:lysine biosynthetic process via diaminopimelate"/>
    <property type="evidence" value="ECO:0007669"/>
    <property type="project" value="InterPro"/>
</dbReference>
<dbReference type="EMBL" id="DXGG01000240">
    <property type="protein sequence ID" value="HIW88131.1"/>
    <property type="molecule type" value="Genomic_DNA"/>
</dbReference>
<evidence type="ECO:0000256" key="3">
    <source>
        <dbReference type="ARBA" id="ARBA00022679"/>
    </source>
</evidence>
<feature type="domain" description="Aspartate/glutamate/uridylate kinase" evidence="11">
    <location>
        <begin position="4"/>
        <end position="285"/>
    </location>
</feature>
<comment type="caution">
    <text evidence="12">The sequence shown here is derived from an EMBL/GenBank/DDBJ whole genome shotgun (WGS) entry which is preliminary data.</text>
</comment>
<reference evidence="12" key="2">
    <citation type="submission" date="2021-04" db="EMBL/GenBank/DDBJ databases">
        <authorList>
            <person name="Gilroy R."/>
        </authorList>
    </citation>
    <scope>NUCLEOTIDE SEQUENCE</scope>
    <source>
        <strain evidence="12">Gambia16-930</strain>
    </source>
</reference>
<dbReference type="InterPro" id="IPR036393">
    <property type="entry name" value="AceGlu_kinase-like_sf"/>
</dbReference>
<keyword evidence="6 8" id="KW-0067">ATP-binding</keyword>
<dbReference type="InterPro" id="IPR001048">
    <property type="entry name" value="Asp/Glu/Uridylate_kinase"/>
</dbReference>
<dbReference type="InterPro" id="IPR005260">
    <property type="entry name" value="Asp_kin_monofn"/>
</dbReference>
<dbReference type="GO" id="GO:0009090">
    <property type="term" value="P:homoserine biosynthetic process"/>
    <property type="evidence" value="ECO:0007669"/>
    <property type="project" value="TreeGrafter"/>
</dbReference>
<dbReference type="AlphaFoldDB" id="A0A9D1RH07"/>
<reference evidence="12" key="1">
    <citation type="journal article" date="2021" name="PeerJ">
        <title>Extensive microbial diversity within the chicken gut microbiome revealed by metagenomics and culture.</title>
        <authorList>
            <person name="Gilroy R."/>
            <person name="Ravi A."/>
            <person name="Getino M."/>
            <person name="Pursley I."/>
            <person name="Horton D.L."/>
            <person name="Alikhan N.F."/>
            <person name="Baker D."/>
            <person name="Gharbi K."/>
            <person name="Hall N."/>
            <person name="Watson M."/>
            <person name="Adriaenssens E.M."/>
            <person name="Foster-Nyarko E."/>
            <person name="Jarju S."/>
            <person name="Secka A."/>
            <person name="Antonio M."/>
            <person name="Oren A."/>
            <person name="Chaudhuri R.R."/>
            <person name="La Ragione R."/>
            <person name="Hildebrand F."/>
            <person name="Pallen M.J."/>
        </authorList>
    </citation>
    <scope>NUCLEOTIDE SEQUENCE</scope>
    <source>
        <strain evidence="12">Gambia16-930</strain>
    </source>
</reference>
<comment type="similarity">
    <text evidence="2 9">Belongs to the aspartokinase family.</text>
</comment>
<evidence type="ECO:0000256" key="6">
    <source>
        <dbReference type="ARBA" id="ARBA00022840"/>
    </source>
</evidence>
<keyword evidence="5 9" id="KW-0418">Kinase</keyword>
<feature type="binding site" evidence="8">
    <location>
        <position position="125"/>
    </location>
    <ligand>
        <name>substrate</name>
    </ligand>
</feature>
<dbReference type="InterPro" id="IPR001341">
    <property type="entry name" value="Asp_kinase"/>
</dbReference>
<evidence type="ECO:0000256" key="10">
    <source>
        <dbReference type="RuleBase" id="RU004249"/>
    </source>
</evidence>
<evidence type="ECO:0000256" key="7">
    <source>
        <dbReference type="ARBA" id="ARBA00047872"/>
    </source>
</evidence>
<dbReference type="InterPro" id="IPR042199">
    <property type="entry name" value="AsparK_Bifunc_asparK/hSer_DH"/>
</dbReference>
<dbReference type="EC" id="2.7.2.4" evidence="9"/>
<dbReference type="GO" id="GO:0004072">
    <property type="term" value="F:aspartate kinase activity"/>
    <property type="evidence" value="ECO:0007669"/>
    <property type="project" value="UniProtKB-EC"/>
</dbReference>
<organism evidence="12 13">
    <name type="scientific">Candidatus Onthomorpha intestinigallinarum</name>
    <dbReference type="NCBI Taxonomy" id="2840880"/>
    <lineage>
        <taxon>Bacteria</taxon>
        <taxon>Pseudomonadati</taxon>
        <taxon>Bacteroidota</taxon>
        <taxon>Bacteroidia</taxon>
        <taxon>Bacteroidales</taxon>
        <taxon>Candidatus Onthomorpha</taxon>
    </lineage>
</organism>
<evidence type="ECO:0000256" key="2">
    <source>
        <dbReference type="ARBA" id="ARBA00010122"/>
    </source>
</evidence>
<dbReference type="SUPFAM" id="SSF53633">
    <property type="entry name" value="Carbamate kinase-like"/>
    <property type="match status" value="1"/>
</dbReference>
<evidence type="ECO:0000256" key="4">
    <source>
        <dbReference type="ARBA" id="ARBA00022741"/>
    </source>
</evidence>
<keyword evidence="4 8" id="KW-0547">Nucleotide-binding</keyword>
<feature type="binding site" evidence="8">
    <location>
        <begin position="8"/>
        <end position="11"/>
    </location>
    <ligand>
        <name>ATP</name>
        <dbReference type="ChEBI" id="CHEBI:30616"/>
    </ligand>
</feature>
<comment type="pathway">
    <text evidence="10">Amino-acid biosynthesis; L-threonine biosynthesis; L-threonine from L-aspartate: step 1/5.</text>
</comment>
<dbReference type="SUPFAM" id="SSF55021">
    <property type="entry name" value="ACT-like"/>
    <property type="match status" value="1"/>
</dbReference>
<comment type="pathway">
    <text evidence="10">Amino-acid biosynthesis; L-methionine biosynthesis via de novo pathway; L-homoserine from L-aspartate: step 1/3.</text>
</comment>